<comment type="caution">
    <text evidence="2">The sequence shown here is derived from an EMBL/GenBank/DDBJ whole genome shotgun (WGS) entry which is preliminary data.</text>
</comment>
<sequence length="105" mass="12057">MWTTYDGKGRACLLQKGIYGLTHAARIWYMTLHACLVEIGFCRCAFDVGLYGKYVDGNIIMVTVYVDEMMIVGKTKDIDRVVSELRLKFVLKYLGRVKHLLSMEI</sequence>
<evidence type="ECO:0000259" key="1">
    <source>
        <dbReference type="Pfam" id="PF07727"/>
    </source>
</evidence>
<gene>
    <name evidence="2" type="ORF">GN244_ATG07432</name>
</gene>
<protein>
    <submittedName>
        <fullName evidence="2">Reverse transcriptase (RNA-dependent DNA polymerase)</fullName>
    </submittedName>
</protein>
<evidence type="ECO:0000313" key="2">
    <source>
        <dbReference type="EMBL" id="KAF4040245.1"/>
    </source>
</evidence>
<reference evidence="2" key="1">
    <citation type="submission" date="2020-04" db="EMBL/GenBank/DDBJ databases">
        <title>Hybrid Assembly of Korean Phytophthora infestans isolates.</title>
        <authorList>
            <person name="Prokchorchik M."/>
            <person name="Lee Y."/>
            <person name="Seo J."/>
            <person name="Cho J.-H."/>
            <person name="Park Y.-E."/>
            <person name="Jang D.-C."/>
            <person name="Im J.-S."/>
            <person name="Choi J.-G."/>
            <person name="Park H.-J."/>
            <person name="Lee G.-B."/>
            <person name="Lee Y.-G."/>
            <person name="Hong S.-Y."/>
            <person name="Cho K."/>
            <person name="Sohn K.H."/>
        </authorList>
    </citation>
    <scope>NUCLEOTIDE SEQUENCE</scope>
    <source>
        <strain evidence="2">KR_1_A1</strain>
    </source>
</reference>
<dbReference type="Pfam" id="PF07727">
    <property type="entry name" value="RVT_2"/>
    <property type="match status" value="1"/>
</dbReference>
<evidence type="ECO:0000313" key="3">
    <source>
        <dbReference type="Proteomes" id="UP000602510"/>
    </source>
</evidence>
<keyword evidence="2" id="KW-0808">Transferase</keyword>
<feature type="domain" description="Reverse transcriptase Ty1/copia-type" evidence="1">
    <location>
        <begin position="8"/>
        <end position="105"/>
    </location>
</feature>
<dbReference type="InterPro" id="IPR013103">
    <property type="entry name" value="RVT_2"/>
</dbReference>
<dbReference type="AlphaFoldDB" id="A0A833T5Z1"/>
<name>A0A833T5Z1_PHYIN</name>
<organism evidence="2 3">
    <name type="scientific">Phytophthora infestans</name>
    <name type="common">Potato late blight agent</name>
    <name type="synonym">Botrytis infestans</name>
    <dbReference type="NCBI Taxonomy" id="4787"/>
    <lineage>
        <taxon>Eukaryota</taxon>
        <taxon>Sar</taxon>
        <taxon>Stramenopiles</taxon>
        <taxon>Oomycota</taxon>
        <taxon>Peronosporomycetes</taxon>
        <taxon>Peronosporales</taxon>
        <taxon>Peronosporaceae</taxon>
        <taxon>Phytophthora</taxon>
    </lineage>
</organism>
<keyword evidence="2" id="KW-0548">Nucleotidyltransferase</keyword>
<accession>A0A833T5Z1</accession>
<dbReference type="GO" id="GO:0003964">
    <property type="term" value="F:RNA-directed DNA polymerase activity"/>
    <property type="evidence" value="ECO:0007669"/>
    <property type="project" value="UniProtKB-KW"/>
</dbReference>
<keyword evidence="3" id="KW-1185">Reference proteome</keyword>
<proteinExistence type="predicted"/>
<keyword evidence="2" id="KW-0695">RNA-directed DNA polymerase</keyword>
<dbReference type="EMBL" id="WSZM01000149">
    <property type="protein sequence ID" value="KAF4040245.1"/>
    <property type="molecule type" value="Genomic_DNA"/>
</dbReference>
<dbReference type="Proteomes" id="UP000602510">
    <property type="component" value="Unassembled WGS sequence"/>
</dbReference>